<comment type="caution">
    <text evidence="2">The sequence shown here is derived from an EMBL/GenBank/DDBJ whole genome shotgun (WGS) entry which is preliminary data.</text>
</comment>
<feature type="region of interest" description="Disordered" evidence="1">
    <location>
        <begin position="55"/>
        <end position="76"/>
    </location>
</feature>
<gene>
    <name evidence="2" type="ORF">D4764_10G0010770</name>
</gene>
<evidence type="ECO:0000256" key="1">
    <source>
        <dbReference type="SAM" id="MobiDB-lite"/>
    </source>
</evidence>
<proteinExistence type="predicted"/>
<accession>A0A5C6PNV8</accession>
<evidence type="ECO:0000313" key="2">
    <source>
        <dbReference type="EMBL" id="TWW80047.1"/>
    </source>
</evidence>
<dbReference type="Proteomes" id="UP000324091">
    <property type="component" value="Chromosome 10"/>
</dbReference>
<name>A0A5C6PNV8_9TELE</name>
<evidence type="ECO:0000313" key="3">
    <source>
        <dbReference type="Proteomes" id="UP000324091"/>
    </source>
</evidence>
<sequence length="307" mass="35105">MKDEVEEGLDAIFSGSPQKPPNFCSLGAMILILNNVMRKFAKRVKKFFKPRKVKQRKESPVDTTENGVGDGGPHSSLSKELKEIITPIVDIVPEEDYEGVFTETATEIQALSEDIAPILTGKKEKKNPLRLCKEKIANLFSKCFLNVWIRHLISQLRKQHPMLRRGDSSESVRSLVVTVTSLVDNDTSLVNGFQEMTSSHKSVFQETTTNFVPQYNDEVLSALLTHIWPKVWDNNENLSLTEKSFKKMDKTIHKGVCKKLGNPNEVLFMLKYSEESIIEEHIVQIAKKLLRPSKKPNIFQRFWYFHG</sequence>
<keyword evidence="3" id="KW-1185">Reference proteome</keyword>
<organism evidence="2 3">
    <name type="scientific">Takifugu flavidus</name>
    <name type="common">sansaifugu</name>
    <dbReference type="NCBI Taxonomy" id="433684"/>
    <lineage>
        <taxon>Eukaryota</taxon>
        <taxon>Metazoa</taxon>
        <taxon>Chordata</taxon>
        <taxon>Craniata</taxon>
        <taxon>Vertebrata</taxon>
        <taxon>Euteleostomi</taxon>
        <taxon>Actinopterygii</taxon>
        <taxon>Neopterygii</taxon>
        <taxon>Teleostei</taxon>
        <taxon>Neoteleostei</taxon>
        <taxon>Acanthomorphata</taxon>
        <taxon>Eupercaria</taxon>
        <taxon>Tetraodontiformes</taxon>
        <taxon>Tetradontoidea</taxon>
        <taxon>Tetraodontidae</taxon>
        <taxon>Takifugu</taxon>
    </lineage>
</organism>
<dbReference type="EMBL" id="RHFK02000002">
    <property type="protein sequence ID" value="TWW80047.1"/>
    <property type="molecule type" value="Genomic_DNA"/>
</dbReference>
<dbReference type="AlphaFoldDB" id="A0A5C6PNV8"/>
<protein>
    <submittedName>
        <fullName evidence="2">Uncharacterized protein</fullName>
    </submittedName>
</protein>
<reference evidence="2 3" key="1">
    <citation type="submission" date="2019-04" db="EMBL/GenBank/DDBJ databases">
        <title>Chromosome genome assembly for Takifugu flavidus.</title>
        <authorList>
            <person name="Xiao S."/>
        </authorList>
    </citation>
    <scope>NUCLEOTIDE SEQUENCE [LARGE SCALE GENOMIC DNA]</scope>
    <source>
        <strain evidence="2">HTHZ2018</strain>
        <tissue evidence="2">Muscle</tissue>
    </source>
</reference>